<dbReference type="Proteomes" id="UP000266239">
    <property type="component" value="Unassembled WGS sequence"/>
</dbReference>
<dbReference type="EMBL" id="QUTC01004437">
    <property type="protein sequence ID" value="RHY64633.1"/>
    <property type="molecule type" value="Genomic_DNA"/>
</dbReference>
<dbReference type="EMBL" id="QUTB01005558">
    <property type="protein sequence ID" value="RHY54682.1"/>
    <property type="molecule type" value="Genomic_DNA"/>
</dbReference>
<dbReference type="VEuPathDB" id="FungiDB:H257_07405"/>
<dbReference type="PANTHER" id="PTHR16214:SF3">
    <property type="entry name" value="TRANSMEMBRANE PROTEIN 260"/>
    <property type="match status" value="1"/>
</dbReference>
<name>A0A397D2E1_APHAT</name>
<evidence type="ECO:0000256" key="1">
    <source>
        <dbReference type="SAM" id="Phobius"/>
    </source>
</evidence>
<feature type="transmembrane region" description="Helical" evidence="1">
    <location>
        <begin position="144"/>
        <end position="161"/>
    </location>
</feature>
<evidence type="ECO:0000313" key="12">
    <source>
        <dbReference type="Proteomes" id="UP000266239"/>
    </source>
</evidence>
<evidence type="ECO:0000313" key="4">
    <source>
        <dbReference type="EMBL" id="RHY54682.1"/>
    </source>
</evidence>
<feature type="transmembrane region" description="Helical" evidence="1">
    <location>
        <begin position="12"/>
        <end position="33"/>
    </location>
</feature>
<dbReference type="Proteomes" id="UP000265427">
    <property type="component" value="Unassembled WGS sequence"/>
</dbReference>
<dbReference type="Pfam" id="PF11028">
    <property type="entry name" value="TMEM260-like"/>
    <property type="match status" value="1"/>
</dbReference>
<feature type="transmembrane region" description="Helical" evidence="1">
    <location>
        <begin position="95"/>
        <end position="112"/>
    </location>
</feature>
<keyword evidence="1" id="KW-1133">Transmembrane helix</keyword>
<evidence type="ECO:0000313" key="9">
    <source>
        <dbReference type="Proteomes" id="UP000265427"/>
    </source>
</evidence>
<reference evidence="9 10" key="1">
    <citation type="submission" date="2018-08" db="EMBL/GenBank/DDBJ databases">
        <title>Aphanomyces genome sequencing and annotation.</title>
        <authorList>
            <person name="Minardi D."/>
            <person name="Oidtmann B."/>
            <person name="Van Der Giezen M."/>
            <person name="Studholme D.J."/>
        </authorList>
    </citation>
    <scope>NUCLEOTIDE SEQUENCE [LARGE SCALE GENOMIC DNA]</scope>
    <source>
        <strain evidence="7 11">197901</strain>
        <strain evidence="5 13">D2</strain>
        <strain evidence="8 15">FDL457</strain>
        <strain evidence="2 9">Kv</strain>
        <strain evidence="6 10">SA</strain>
        <strain evidence="4 14">Si</strain>
        <strain evidence="3 12">Yx</strain>
    </source>
</reference>
<evidence type="ECO:0000313" key="3">
    <source>
        <dbReference type="EMBL" id="RHY20752.1"/>
    </source>
</evidence>
<proteinExistence type="predicted"/>
<feature type="transmembrane region" description="Helical" evidence="1">
    <location>
        <begin position="119"/>
        <end position="138"/>
    </location>
</feature>
<accession>A0A397D2E1</accession>
<dbReference type="EMBL" id="QUTF01012117">
    <property type="protein sequence ID" value="RHZ25277.1"/>
    <property type="molecule type" value="Genomic_DNA"/>
</dbReference>
<evidence type="ECO:0000313" key="2">
    <source>
        <dbReference type="EMBL" id="RHY17196.1"/>
    </source>
</evidence>
<dbReference type="EMBL" id="QUTD01006109">
    <property type="protein sequence ID" value="RHY57480.1"/>
    <property type="molecule type" value="Genomic_DNA"/>
</dbReference>
<gene>
    <name evidence="3" type="ORF">DYB25_008227</name>
    <name evidence="8" type="ORF">DYB26_001010</name>
    <name evidence="5" type="ORF">DYB30_000295</name>
    <name evidence="7" type="ORF">DYB31_001591</name>
    <name evidence="4" type="ORF">DYB34_002013</name>
    <name evidence="2" type="ORF">DYB36_000713</name>
    <name evidence="6" type="ORF">DYB38_001889</name>
</gene>
<organism evidence="5 13">
    <name type="scientific">Aphanomyces astaci</name>
    <name type="common">Crayfish plague agent</name>
    <dbReference type="NCBI Taxonomy" id="112090"/>
    <lineage>
        <taxon>Eukaryota</taxon>
        <taxon>Sar</taxon>
        <taxon>Stramenopiles</taxon>
        <taxon>Oomycota</taxon>
        <taxon>Saprolegniomycetes</taxon>
        <taxon>Saprolegniales</taxon>
        <taxon>Verrucalvaceae</taxon>
        <taxon>Aphanomyces</taxon>
    </lineage>
</organism>
<comment type="caution">
    <text evidence="5">The sequence shown here is derived from an EMBL/GenBank/DDBJ whole genome shotgun (WGS) entry which is preliminary data.</text>
</comment>
<protein>
    <recommendedName>
        <fullName evidence="16">DUF1736 domain-containing protein</fullName>
    </recommendedName>
</protein>
<evidence type="ECO:0000313" key="7">
    <source>
        <dbReference type="EMBL" id="RHZ10785.1"/>
    </source>
</evidence>
<evidence type="ECO:0000313" key="10">
    <source>
        <dbReference type="Proteomes" id="UP000265716"/>
    </source>
</evidence>
<evidence type="ECO:0000313" key="13">
    <source>
        <dbReference type="Proteomes" id="UP000266643"/>
    </source>
</evidence>
<keyword evidence="1" id="KW-0812">Transmembrane</keyword>
<dbReference type="Proteomes" id="UP000286510">
    <property type="component" value="Unassembled WGS sequence"/>
</dbReference>
<keyword evidence="1" id="KW-0472">Membrane</keyword>
<evidence type="ECO:0000313" key="14">
    <source>
        <dbReference type="Proteomes" id="UP000283543"/>
    </source>
</evidence>
<dbReference type="EMBL" id="QUTE01011149">
    <property type="protein sequence ID" value="RHZ10785.1"/>
    <property type="molecule type" value="Genomic_DNA"/>
</dbReference>
<dbReference type="Proteomes" id="UP000266196">
    <property type="component" value="Unassembled WGS sequence"/>
</dbReference>
<sequence>MAKVLGVPSSSSVGLLDVLPAVGTFCVALPMYVATAFPSVPGGDSGELLAEACKAKGGVAHPPGYPLYLLLLQAAFKLELFHGLTPAYIANLENALFAAVAAAAITHFVYLYTNKTNAFAAIAGGLMFAFTPLTWEYAVGAEVFALNNMLLAILFVLCAVFKRSHSIAAASLGALICGLALSNQHTASTPSKGSWGNASSWMGLLRHLVREEYGTFKLSPIKPTNLTETPWERGLLYLHDAREQFIGVGFILAFIGLWRAYVCVCVIQYTVDVLQCQRAK</sequence>
<dbReference type="Proteomes" id="UP000265716">
    <property type="component" value="Unassembled WGS sequence"/>
</dbReference>
<dbReference type="Proteomes" id="UP000266643">
    <property type="component" value="Unassembled WGS sequence"/>
</dbReference>
<dbReference type="InterPro" id="IPR021280">
    <property type="entry name" value="TMEM260-like"/>
</dbReference>
<dbReference type="InterPro" id="IPR052724">
    <property type="entry name" value="GT117_domain-containing"/>
</dbReference>
<evidence type="ECO:0000313" key="8">
    <source>
        <dbReference type="EMBL" id="RHZ25277.1"/>
    </source>
</evidence>
<evidence type="ECO:0000313" key="11">
    <source>
        <dbReference type="Proteomes" id="UP000266196"/>
    </source>
</evidence>
<evidence type="ECO:0000313" key="5">
    <source>
        <dbReference type="EMBL" id="RHY57480.1"/>
    </source>
</evidence>
<dbReference type="EMBL" id="QUTA01004182">
    <property type="protein sequence ID" value="RHY20752.1"/>
    <property type="molecule type" value="Genomic_DNA"/>
</dbReference>
<evidence type="ECO:0000313" key="15">
    <source>
        <dbReference type="Proteomes" id="UP000286510"/>
    </source>
</evidence>
<feature type="transmembrane region" description="Helical" evidence="1">
    <location>
        <begin position="245"/>
        <end position="271"/>
    </location>
</feature>
<evidence type="ECO:0000313" key="6">
    <source>
        <dbReference type="EMBL" id="RHY64633.1"/>
    </source>
</evidence>
<dbReference type="PANTHER" id="PTHR16214">
    <property type="entry name" value="TRANSMEMBRANE PROTEIN 260"/>
    <property type="match status" value="1"/>
</dbReference>
<dbReference type="EMBL" id="QUSZ01003774">
    <property type="protein sequence ID" value="RHY17196.1"/>
    <property type="molecule type" value="Genomic_DNA"/>
</dbReference>
<dbReference type="Proteomes" id="UP000283543">
    <property type="component" value="Unassembled WGS sequence"/>
</dbReference>
<feature type="transmembrane region" description="Helical" evidence="1">
    <location>
        <begin position="168"/>
        <end position="187"/>
    </location>
</feature>
<dbReference type="AlphaFoldDB" id="A0A397D2E1"/>
<evidence type="ECO:0008006" key="16">
    <source>
        <dbReference type="Google" id="ProtNLM"/>
    </source>
</evidence>